<reference evidence="2 3" key="1">
    <citation type="submission" date="2018-05" db="EMBL/GenBank/DDBJ databases">
        <title>A metagenomic window into the 2 km-deep terrestrial subsurface aquifer revealed taxonomically and functionally diverse microbial community comprising novel uncultured bacterial lineages.</title>
        <authorList>
            <person name="Kadnikov V.V."/>
            <person name="Mardanov A.V."/>
            <person name="Beletsky A.V."/>
            <person name="Banks D."/>
            <person name="Pimenov N.V."/>
            <person name="Frank Y.A."/>
            <person name="Karnachuk O.V."/>
            <person name="Ravin N.V."/>
        </authorList>
    </citation>
    <scope>NUCLEOTIDE SEQUENCE [LARGE SCALE GENOMIC DNA]</scope>
    <source>
        <strain evidence="2">BY5</strain>
    </source>
</reference>
<organism evidence="2 3">
    <name type="scientific">Candidatus Ozemobacter sibiricus</name>
    <dbReference type="NCBI Taxonomy" id="2268124"/>
    <lineage>
        <taxon>Bacteria</taxon>
        <taxon>Candidatus Ozemobacteria</taxon>
        <taxon>Candidatus Ozemobacterales</taxon>
        <taxon>Candidatus Ozemobacteraceae</taxon>
        <taxon>Candidatus Ozemobacter</taxon>
    </lineage>
</organism>
<dbReference type="EMBL" id="QOQW01000012">
    <property type="protein sequence ID" value="RCK79566.1"/>
    <property type="molecule type" value="Genomic_DNA"/>
</dbReference>
<evidence type="ECO:0000313" key="3">
    <source>
        <dbReference type="Proteomes" id="UP000252355"/>
    </source>
</evidence>
<evidence type="ECO:0000256" key="1">
    <source>
        <dbReference type="SAM" id="MobiDB-lite"/>
    </source>
</evidence>
<dbReference type="AlphaFoldDB" id="A0A367ZNF7"/>
<name>A0A367ZNF7_9BACT</name>
<evidence type="ECO:0000313" key="2">
    <source>
        <dbReference type="EMBL" id="RCK79566.1"/>
    </source>
</evidence>
<protein>
    <submittedName>
        <fullName evidence="2">Uncharacterized protein</fullName>
    </submittedName>
</protein>
<proteinExistence type="predicted"/>
<accession>A0A367ZNF7</accession>
<sequence>MGRLARARAGAPWRGNPWTKPRRTAGGRPPDLGLNLTFARQPRRAWGEPVRLASDLRPGWRERSAGR</sequence>
<gene>
    <name evidence="2" type="ORF">OZSIB_4320</name>
</gene>
<comment type="caution">
    <text evidence="2">The sequence shown here is derived from an EMBL/GenBank/DDBJ whole genome shotgun (WGS) entry which is preliminary data.</text>
</comment>
<feature type="region of interest" description="Disordered" evidence="1">
    <location>
        <begin position="1"/>
        <end position="35"/>
    </location>
</feature>
<dbReference type="Proteomes" id="UP000252355">
    <property type="component" value="Unassembled WGS sequence"/>
</dbReference>